<dbReference type="PROSITE" id="PS51257">
    <property type="entry name" value="PROKAR_LIPOPROTEIN"/>
    <property type="match status" value="1"/>
</dbReference>
<gene>
    <name evidence="1" type="ORF">SAMN05216412_10936</name>
</gene>
<reference evidence="1 2" key="1">
    <citation type="submission" date="2016-10" db="EMBL/GenBank/DDBJ databases">
        <authorList>
            <person name="de Groot N.N."/>
        </authorList>
    </citation>
    <scope>NUCLEOTIDE SEQUENCE [LARGE SCALE GENOMIC DNA]</scope>
    <source>
        <strain evidence="1 2">Nl7</strain>
    </source>
</reference>
<name>A0A1I0FJE1_9PROT</name>
<accession>A0A1I0FJE1</accession>
<dbReference type="RefSeq" id="WP_074709057.1">
    <property type="nucleotide sequence ID" value="NZ_FOHI01000009.1"/>
</dbReference>
<evidence type="ECO:0000313" key="2">
    <source>
        <dbReference type="Proteomes" id="UP000183339"/>
    </source>
</evidence>
<dbReference type="OrthoDB" id="8565431at2"/>
<dbReference type="EMBL" id="FOHI01000009">
    <property type="protein sequence ID" value="SET58183.1"/>
    <property type="molecule type" value="Genomic_DNA"/>
</dbReference>
<evidence type="ECO:0008006" key="3">
    <source>
        <dbReference type="Google" id="ProtNLM"/>
    </source>
</evidence>
<dbReference type="Proteomes" id="UP000183339">
    <property type="component" value="Unassembled WGS sequence"/>
</dbReference>
<evidence type="ECO:0000313" key="1">
    <source>
        <dbReference type="EMBL" id="SET58183.1"/>
    </source>
</evidence>
<protein>
    <recommendedName>
        <fullName evidence="3">Lipoprotein</fullName>
    </recommendedName>
</protein>
<dbReference type="AlphaFoldDB" id="A0A1I0FJE1"/>
<organism evidence="1 2">
    <name type="scientific">Nitrosospira multiformis</name>
    <dbReference type="NCBI Taxonomy" id="1231"/>
    <lineage>
        <taxon>Bacteria</taxon>
        <taxon>Pseudomonadati</taxon>
        <taxon>Pseudomonadota</taxon>
        <taxon>Betaproteobacteria</taxon>
        <taxon>Nitrosomonadales</taxon>
        <taxon>Nitrosomonadaceae</taxon>
        <taxon>Nitrosospira</taxon>
    </lineage>
</organism>
<proteinExistence type="predicted"/>
<sequence>MSIRPAGIRLSITVTLVLSLVAGCAPTPKLPYSEEMFIKASALTKLATAVESTVRYKNPPSGLDEKELLMRATQHDPALLRNFKGYKVRVLRQNKHSVVLVCDASGQRALLEDAGCSGRMDRHRWMGKPQPCEFSIDTKEVCTRN</sequence>